<comment type="pathway">
    <text evidence="1">Metabolic intermediate biosynthesis; chorismate biosynthesis; chorismate from D-erythrose 4-phosphate and phosphoenolpyruvate: step 4/7.</text>
</comment>
<keyword evidence="2" id="KW-0560">Oxidoreductase</keyword>
<dbReference type="GO" id="GO:0019632">
    <property type="term" value="P:shikimate metabolic process"/>
    <property type="evidence" value="ECO:0007669"/>
    <property type="project" value="TreeGrafter"/>
</dbReference>
<dbReference type="RefSeq" id="WP_132127956.1">
    <property type="nucleotide sequence ID" value="NZ_CP042432.1"/>
</dbReference>
<keyword evidence="6" id="KW-1185">Reference proteome</keyword>
<dbReference type="Pfam" id="PF08501">
    <property type="entry name" value="Shikimate_dh_N"/>
    <property type="match status" value="1"/>
</dbReference>
<protein>
    <submittedName>
        <fullName evidence="5">Shikimate dehydrogenase</fullName>
    </submittedName>
</protein>
<comment type="caution">
    <text evidence="5">The sequence shown here is derived from an EMBL/GenBank/DDBJ whole genome shotgun (WGS) entry which is preliminary data.</text>
</comment>
<dbReference type="EMBL" id="SMAD01000002">
    <property type="protein sequence ID" value="TCS88834.1"/>
    <property type="molecule type" value="Genomic_DNA"/>
</dbReference>
<evidence type="ECO:0000259" key="4">
    <source>
        <dbReference type="Pfam" id="PF08501"/>
    </source>
</evidence>
<dbReference type="GO" id="GO:0009423">
    <property type="term" value="P:chorismate biosynthetic process"/>
    <property type="evidence" value="ECO:0007669"/>
    <property type="project" value="TreeGrafter"/>
</dbReference>
<evidence type="ECO:0000256" key="2">
    <source>
        <dbReference type="ARBA" id="ARBA00023002"/>
    </source>
</evidence>
<keyword evidence="3" id="KW-0057">Aromatic amino acid biosynthesis</keyword>
<dbReference type="Gene3D" id="3.40.50.10860">
    <property type="entry name" value="Leucine Dehydrogenase, chain A, domain 1"/>
    <property type="match status" value="1"/>
</dbReference>
<dbReference type="AlphaFoldDB" id="A0A4R3KV94"/>
<sequence length="246" mass="27387">MKQLLGLIGYPLSHSFSKEYFRRKFEQEGISGYTYELFPLEKITSLPALLEQHPQLAGLNVTIPHKVAVLPYLQHLDETAAAIGAVNTIKISNGILSGYNTDAWGFSASLRPLLQPWHKKALILGTGGASKAVLHVLRSLGIDPLFVSRQPGNGQITYSQLDGAFIRDYPLIINTTPLGTFPDTESCPEILYNELSERNLLYDLVYNPAETLFLKKGKERGAAAINGMEMLRLQAEKAWEIWTKET</sequence>
<dbReference type="GO" id="GO:0009073">
    <property type="term" value="P:aromatic amino acid family biosynthetic process"/>
    <property type="evidence" value="ECO:0007669"/>
    <property type="project" value="UniProtKB-KW"/>
</dbReference>
<evidence type="ECO:0000256" key="1">
    <source>
        <dbReference type="ARBA" id="ARBA00004871"/>
    </source>
</evidence>
<keyword evidence="3" id="KW-0028">Amino-acid biosynthesis</keyword>
<evidence type="ECO:0000256" key="3">
    <source>
        <dbReference type="ARBA" id="ARBA00023141"/>
    </source>
</evidence>
<feature type="domain" description="Shikimate dehydrogenase substrate binding N-terminal" evidence="4">
    <location>
        <begin position="7"/>
        <end position="89"/>
    </location>
</feature>
<evidence type="ECO:0000313" key="5">
    <source>
        <dbReference type="EMBL" id="TCS88834.1"/>
    </source>
</evidence>
<dbReference type="GO" id="GO:0004764">
    <property type="term" value="F:shikimate 3-dehydrogenase (NADP+) activity"/>
    <property type="evidence" value="ECO:0007669"/>
    <property type="project" value="InterPro"/>
</dbReference>
<evidence type="ECO:0000313" key="6">
    <source>
        <dbReference type="Proteomes" id="UP000295807"/>
    </source>
</evidence>
<dbReference type="OrthoDB" id="9792692at2"/>
<name>A0A4R3KV94_9SPHI</name>
<dbReference type="InterPro" id="IPR036291">
    <property type="entry name" value="NAD(P)-bd_dom_sf"/>
</dbReference>
<dbReference type="CDD" id="cd01065">
    <property type="entry name" value="NAD_bind_Shikimate_DH"/>
    <property type="match status" value="1"/>
</dbReference>
<dbReference type="PANTHER" id="PTHR21089:SF1">
    <property type="entry name" value="BIFUNCTIONAL 3-DEHYDROQUINATE DEHYDRATASE_SHIKIMATE DEHYDROGENASE, CHLOROPLASTIC"/>
    <property type="match status" value="1"/>
</dbReference>
<organism evidence="5 6">
    <name type="scientific">Anseongella ginsenosidimutans</name>
    <dbReference type="NCBI Taxonomy" id="496056"/>
    <lineage>
        <taxon>Bacteria</taxon>
        <taxon>Pseudomonadati</taxon>
        <taxon>Bacteroidota</taxon>
        <taxon>Sphingobacteriia</taxon>
        <taxon>Sphingobacteriales</taxon>
        <taxon>Sphingobacteriaceae</taxon>
        <taxon>Anseongella</taxon>
    </lineage>
</organism>
<dbReference type="InterPro" id="IPR022893">
    <property type="entry name" value="Shikimate_DH_fam"/>
</dbReference>
<dbReference type="SUPFAM" id="SSF51735">
    <property type="entry name" value="NAD(P)-binding Rossmann-fold domains"/>
    <property type="match status" value="1"/>
</dbReference>
<dbReference type="GO" id="GO:0050661">
    <property type="term" value="F:NADP binding"/>
    <property type="evidence" value="ECO:0007669"/>
    <property type="project" value="TreeGrafter"/>
</dbReference>
<dbReference type="Proteomes" id="UP000295807">
    <property type="component" value="Unassembled WGS sequence"/>
</dbReference>
<gene>
    <name evidence="5" type="ORF">EDD80_10224</name>
</gene>
<dbReference type="InterPro" id="IPR046346">
    <property type="entry name" value="Aminoacid_DH-like_N_sf"/>
</dbReference>
<proteinExistence type="predicted"/>
<reference evidence="5 6" key="1">
    <citation type="submission" date="2019-03" db="EMBL/GenBank/DDBJ databases">
        <title>Genomic Encyclopedia of Type Strains, Phase IV (KMG-IV): sequencing the most valuable type-strain genomes for metagenomic binning, comparative biology and taxonomic classification.</title>
        <authorList>
            <person name="Goeker M."/>
        </authorList>
    </citation>
    <scope>NUCLEOTIDE SEQUENCE [LARGE SCALE GENOMIC DNA]</scope>
    <source>
        <strain evidence="5 6">DSM 21100</strain>
    </source>
</reference>
<dbReference type="SUPFAM" id="SSF53223">
    <property type="entry name" value="Aminoacid dehydrogenase-like, N-terminal domain"/>
    <property type="match status" value="1"/>
</dbReference>
<dbReference type="GO" id="GO:0005829">
    <property type="term" value="C:cytosol"/>
    <property type="evidence" value="ECO:0007669"/>
    <property type="project" value="TreeGrafter"/>
</dbReference>
<accession>A0A4R3KV94</accession>
<dbReference type="PANTHER" id="PTHR21089">
    <property type="entry name" value="SHIKIMATE DEHYDROGENASE"/>
    <property type="match status" value="1"/>
</dbReference>
<dbReference type="Gene3D" id="3.40.50.720">
    <property type="entry name" value="NAD(P)-binding Rossmann-like Domain"/>
    <property type="match status" value="1"/>
</dbReference>
<dbReference type="InterPro" id="IPR013708">
    <property type="entry name" value="Shikimate_DH-bd_N"/>
</dbReference>